<dbReference type="PROSITE" id="PS51462">
    <property type="entry name" value="NUDIX"/>
    <property type="match status" value="1"/>
</dbReference>
<dbReference type="GO" id="GO:0016818">
    <property type="term" value="F:hydrolase activity, acting on acid anhydrides, in phosphorus-containing anhydrides"/>
    <property type="evidence" value="ECO:0007669"/>
    <property type="project" value="InterPro"/>
</dbReference>
<evidence type="ECO:0000256" key="6">
    <source>
        <dbReference type="ARBA" id="ARBA00022801"/>
    </source>
</evidence>
<comment type="subunit">
    <text evidence="4">Homodimer.</text>
</comment>
<dbReference type="AlphaFoldDB" id="A0A4P7BJD3"/>
<evidence type="ECO:0000256" key="4">
    <source>
        <dbReference type="ARBA" id="ARBA00011738"/>
    </source>
</evidence>
<evidence type="ECO:0000256" key="5">
    <source>
        <dbReference type="ARBA" id="ARBA00016377"/>
    </source>
</evidence>
<feature type="binding site" evidence="9">
    <location>
        <position position="84"/>
    </location>
    <ligand>
        <name>Mg(2+)</name>
        <dbReference type="ChEBI" id="CHEBI:18420"/>
        <label>1</label>
    </ligand>
</feature>
<feature type="binding site" evidence="9">
    <location>
        <position position="103"/>
    </location>
    <ligand>
        <name>Mg(2+)</name>
        <dbReference type="ChEBI" id="CHEBI:18420"/>
        <label>1</label>
    </ligand>
</feature>
<evidence type="ECO:0000313" key="15">
    <source>
        <dbReference type="Proteomes" id="UP000619512"/>
    </source>
</evidence>
<comment type="similarity">
    <text evidence="3">Belongs to the Nudix hydrolase family. NudK subfamily.</text>
</comment>
<name>A0A4P7BJD3_9BURK</name>
<keyword evidence="6" id="KW-0378">Hydrolase</keyword>
<evidence type="ECO:0000256" key="10">
    <source>
        <dbReference type="PIRSR" id="PIRSR604385-3"/>
    </source>
</evidence>
<sequence length="207" mass="23251">MDIRIREVTTLSDDWYLLKKTTFDYRRRDGTWQTVSRETYDRGHGATILLYNLARRTVILVRQFRFPAWRYGGTHDGFLLEAPAGLLDAATPEERIRAEVEEETGYRVGEVRRVFEAFMSPGSVTERLHFFVAEYGADKRIGQGGGVVEEGEDIEVVELDIDAALAMAAGGAIEDGKTIMLLQYAALHLFSRGDVGAVKTRDALESE</sequence>
<comment type="catalytic activity">
    <reaction evidence="1">
        <text>GDP-alpha-D-mannose + H2O = alpha-D-mannose 1-phosphate + GMP + 2 H(+)</text>
        <dbReference type="Rhea" id="RHEA:27978"/>
        <dbReference type="ChEBI" id="CHEBI:15377"/>
        <dbReference type="ChEBI" id="CHEBI:15378"/>
        <dbReference type="ChEBI" id="CHEBI:57527"/>
        <dbReference type="ChEBI" id="CHEBI:58115"/>
        <dbReference type="ChEBI" id="CHEBI:58409"/>
    </reaction>
</comment>
<dbReference type="GO" id="GO:0046872">
    <property type="term" value="F:metal ion binding"/>
    <property type="evidence" value="ECO:0007669"/>
    <property type="project" value="UniProtKB-KW"/>
</dbReference>
<keyword evidence="9" id="KW-0460">Magnesium</keyword>
<dbReference type="GO" id="GO:0019693">
    <property type="term" value="P:ribose phosphate metabolic process"/>
    <property type="evidence" value="ECO:0007669"/>
    <property type="project" value="TreeGrafter"/>
</dbReference>
<evidence type="ECO:0000313" key="12">
    <source>
        <dbReference type="EMBL" id="GGY82128.1"/>
    </source>
</evidence>
<reference evidence="12" key="1">
    <citation type="journal article" date="2014" name="Int. J. Syst. Evol. Microbiol.">
        <title>Complete genome sequence of Corynebacterium casei LMG S-19264T (=DSM 44701T), isolated from a smear-ripened cheese.</title>
        <authorList>
            <consortium name="US DOE Joint Genome Institute (JGI-PGF)"/>
            <person name="Walter F."/>
            <person name="Albersmeier A."/>
            <person name="Kalinowski J."/>
            <person name="Ruckert C."/>
        </authorList>
    </citation>
    <scope>NUCLEOTIDE SEQUENCE</scope>
    <source>
        <strain evidence="12">KCTC 12344</strain>
    </source>
</reference>
<accession>A0A4P7BJD3</accession>
<comment type="cofactor">
    <cofactor evidence="2 9">
        <name>Mg(2+)</name>
        <dbReference type="ChEBI" id="CHEBI:18420"/>
    </cofactor>
</comment>
<dbReference type="InterPro" id="IPR004385">
    <property type="entry name" value="NDP_pyrophosphatase"/>
</dbReference>
<dbReference type="Proteomes" id="UP000294359">
    <property type="component" value="Chromosome"/>
</dbReference>
<feature type="binding site" evidence="9">
    <location>
        <position position="99"/>
    </location>
    <ligand>
        <name>Mg(2+)</name>
        <dbReference type="ChEBI" id="CHEBI:18420"/>
        <label>1</label>
    </ligand>
</feature>
<keyword evidence="9" id="KW-0479">Metal-binding</keyword>
<feature type="short sequence motif" description="Nudix box" evidence="10">
    <location>
        <begin position="85"/>
        <end position="106"/>
    </location>
</feature>
<feature type="binding site" evidence="9">
    <location>
        <position position="152"/>
    </location>
    <ligand>
        <name>Mg(2+)</name>
        <dbReference type="ChEBI" id="CHEBI:18420"/>
        <label>1</label>
    </ligand>
</feature>
<evidence type="ECO:0000259" key="11">
    <source>
        <dbReference type="PROSITE" id="PS51462"/>
    </source>
</evidence>
<feature type="domain" description="Nudix hydrolase" evidence="11">
    <location>
        <begin position="41"/>
        <end position="181"/>
    </location>
</feature>
<dbReference type="Pfam" id="PF00293">
    <property type="entry name" value="NUDIX"/>
    <property type="match status" value="1"/>
</dbReference>
<dbReference type="NCBIfam" id="TIGR00052">
    <property type="entry name" value="nudix-type nucleoside diphosphatase, YffH/AdpP family"/>
    <property type="match status" value="1"/>
</dbReference>
<dbReference type="CDD" id="cd24157">
    <property type="entry name" value="NUDIX_GDPMK"/>
    <property type="match status" value="1"/>
</dbReference>
<dbReference type="InterPro" id="IPR015797">
    <property type="entry name" value="NUDIX_hydrolase-like_dom_sf"/>
</dbReference>
<evidence type="ECO:0000313" key="13">
    <source>
        <dbReference type="EMBL" id="QBQ38443.1"/>
    </source>
</evidence>
<evidence type="ECO:0000256" key="1">
    <source>
        <dbReference type="ARBA" id="ARBA00000847"/>
    </source>
</evidence>
<evidence type="ECO:0000256" key="3">
    <source>
        <dbReference type="ARBA" id="ARBA00007275"/>
    </source>
</evidence>
<evidence type="ECO:0000256" key="7">
    <source>
        <dbReference type="ARBA" id="ARBA00032162"/>
    </source>
</evidence>
<dbReference type="EMBL" id="BMWW01000002">
    <property type="protein sequence ID" value="GGY82128.1"/>
    <property type="molecule type" value="Genomic_DNA"/>
</dbReference>
<dbReference type="PANTHER" id="PTHR11839">
    <property type="entry name" value="UDP/ADP-SUGAR PYROPHOSPHATASE"/>
    <property type="match status" value="1"/>
</dbReference>
<gene>
    <name evidence="13" type="ORF">E1742_21370</name>
    <name evidence="12" type="ORF">GCM10007388_13730</name>
</gene>
<dbReference type="InterPro" id="IPR000086">
    <property type="entry name" value="NUDIX_hydrolase_dom"/>
</dbReference>
<reference evidence="12" key="3">
    <citation type="submission" date="2022-12" db="EMBL/GenBank/DDBJ databases">
        <authorList>
            <person name="Sun Q."/>
            <person name="Kim S."/>
        </authorList>
    </citation>
    <scope>NUCLEOTIDE SEQUENCE</scope>
    <source>
        <strain evidence="12">KCTC 12344</strain>
    </source>
</reference>
<reference evidence="13 14" key="2">
    <citation type="submission" date="2019-03" db="EMBL/GenBank/DDBJ databases">
        <title>Draft Genome Sequences of Six Type Strains of the Genus Massilia.</title>
        <authorList>
            <person name="Miess H."/>
            <person name="Frediansyhah A."/>
            <person name="Gross H."/>
        </authorList>
    </citation>
    <scope>NUCLEOTIDE SEQUENCE [LARGE SCALE GENOMIC DNA]</scope>
    <source>
        <strain evidence="13 14">DSM 17505</strain>
    </source>
</reference>
<evidence type="ECO:0000313" key="14">
    <source>
        <dbReference type="Proteomes" id="UP000294359"/>
    </source>
</evidence>
<dbReference type="Proteomes" id="UP000619512">
    <property type="component" value="Unassembled WGS sequence"/>
</dbReference>
<dbReference type="PANTHER" id="PTHR11839:SF18">
    <property type="entry name" value="NUDIX HYDROLASE DOMAIN-CONTAINING PROTEIN"/>
    <property type="match status" value="1"/>
</dbReference>
<keyword evidence="14" id="KW-1185">Reference proteome</keyword>
<dbReference type="Gene3D" id="3.90.79.10">
    <property type="entry name" value="Nucleoside Triphosphate Pyrophosphohydrolase"/>
    <property type="match status" value="1"/>
</dbReference>
<protein>
    <recommendedName>
        <fullName evidence="5">GDP-mannose pyrophosphatase</fullName>
    </recommendedName>
    <alternativeName>
        <fullName evidence="7">GDP-mannose hydrolase</fullName>
    </alternativeName>
    <alternativeName>
        <fullName evidence="8">GDPMK</fullName>
    </alternativeName>
</protein>
<dbReference type="OrthoDB" id="5292471at2"/>
<evidence type="ECO:0000256" key="9">
    <source>
        <dbReference type="PIRSR" id="PIRSR604385-2"/>
    </source>
</evidence>
<dbReference type="SUPFAM" id="SSF55811">
    <property type="entry name" value="Nudix"/>
    <property type="match status" value="1"/>
</dbReference>
<dbReference type="EMBL" id="CP038026">
    <property type="protein sequence ID" value="QBQ38443.1"/>
    <property type="molecule type" value="Genomic_DNA"/>
</dbReference>
<evidence type="ECO:0000256" key="8">
    <source>
        <dbReference type="ARBA" id="ARBA00032272"/>
    </source>
</evidence>
<dbReference type="RefSeq" id="WP_134387144.1">
    <property type="nucleotide sequence ID" value="NZ_BMWW01000002.1"/>
</dbReference>
<dbReference type="GO" id="GO:0006753">
    <property type="term" value="P:nucleoside phosphate metabolic process"/>
    <property type="evidence" value="ECO:0007669"/>
    <property type="project" value="TreeGrafter"/>
</dbReference>
<organism evidence="12 15">
    <name type="scientific">Pseudoduganella plicata</name>
    <dbReference type="NCBI Taxonomy" id="321984"/>
    <lineage>
        <taxon>Bacteria</taxon>
        <taxon>Pseudomonadati</taxon>
        <taxon>Pseudomonadota</taxon>
        <taxon>Betaproteobacteria</taxon>
        <taxon>Burkholderiales</taxon>
        <taxon>Oxalobacteraceae</taxon>
        <taxon>Telluria group</taxon>
        <taxon>Pseudoduganella</taxon>
    </lineage>
</organism>
<evidence type="ECO:0000256" key="2">
    <source>
        <dbReference type="ARBA" id="ARBA00001946"/>
    </source>
</evidence>
<dbReference type="GO" id="GO:0005829">
    <property type="term" value="C:cytosol"/>
    <property type="evidence" value="ECO:0007669"/>
    <property type="project" value="TreeGrafter"/>
</dbReference>
<proteinExistence type="inferred from homology"/>